<dbReference type="Gene3D" id="6.10.140.1110">
    <property type="match status" value="1"/>
</dbReference>
<keyword evidence="3" id="KW-1185">Reference proteome</keyword>
<dbReference type="Proteomes" id="UP001597452">
    <property type="component" value="Unassembled WGS sequence"/>
</dbReference>
<evidence type="ECO:0000313" key="3">
    <source>
        <dbReference type="Proteomes" id="UP001597452"/>
    </source>
</evidence>
<name>A0ABW5Q8R8_9BACI</name>
<dbReference type="EMBL" id="JBHUMZ010000016">
    <property type="protein sequence ID" value="MFD2638251.1"/>
    <property type="molecule type" value="Genomic_DNA"/>
</dbReference>
<dbReference type="InterPro" id="IPR021297">
    <property type="entry name" value="YlqD"/>
</dbReference>
<evidence type="ECO:0000256" key="1">
    <source>
        <dbReference type="SAM" id="Coils"/>
    </source>
</evidence>
<proteinExistence type="predicted"/>
<accession>A0ABW5Q8R8</accession>
<dbReference type="RefSeq" id="WP_054751533.1">
    <property type="nucleotide sequence ID" value="NZ_JBHUMZ010000016.1"/>
</dbReference>
<gene>
    <name evidence="2" type="ORF">ACFSW4_05200</name>
</gene>
<dbReference type="Pfam" id="PF11068">
    <property type="entry name" value="YlqD"/>
    <property type="match status" value="1"/>
</dbReference>
<reference evidence="3" key="1">
    <citation type="journal article" date="2019" name="Int. J. Syst. Evol. Microbiol.">
        <title>The Global Catalogue of Microorganisms (GCM) 10K type strain sequencing project: providing services to taxonomists for standard genome sequencing and annotation.</title>
        <authorList>
            <consortium name="The Broad Institute Genomics Platform"/>
            <consortium name="The Broad Institute Genome Sequencing Center for Infectious Disease"/>
            <person name="Wu L."/>
            <person name="Ma J."/>
        </authorList>
    </citation>
    <scope>NUCLEOTIDE SEQUENCE [LARGE SCALE GENOMIC DNA]</scope>
    <source>
        <strain evidence="3">TISTR 1571</strain>
    </source>
</reference>
<comment type="caution">
    <text evidence="2">The sequence shown here is derived from an EMBL/GenBank/DDBJ whole genome shotgun (WGS) entry which is preliminary data.</text>
</comment>
<sequence>MKILRKTTVKQVITDQSRELIKEKFNQKIGQAKKELEQLQFEKKKLTYQKRFNSSKVEERFSVEENKRKQSIEWLEQQIGQLDHIPNGSELIEGEVDELIEVEVGDQWEAVAGNRTITIKDGQIIDIN</sequence>
<evidence type="ECO:0000313" key="2">
    <source>
        <dbReference type="EMBL" id="MFD2638251.1"/>
    </source>
</evidence>
<keyword evidence="1" id="KW-0175">Coiled coil</keyword>
<organism evidence="2 3">
    <name type="scientific">Piscibacillus salipiscarius</name>
    <dbReference type="NCBI Taxonomy" id="299480"/>
    <lineage>
        <taxon>Bacteria</taxon>
        <taxon>Bacillati</taxon>
        <taxon>Bacillota</taxon>
        <taxon>Bacilli</taxon>
        <taxon>Bacillales</taxon>
        <taxon>Bacillaceae</taxon>
        <taxon>Piscibacillus</taxon>
    </lineage>
</organism>
<protein>
    <submittedName>
        <fullName evidence="2">YlqD family protein</fullName>
    </submittedName>
</protein>
<feature type="coiled-coil region" evidence="1">
    <location>
        <begin position="22"/>
        <end position="49"/>
    </location>
</feature>